<dbReference type="InterPro" id="IPR036291">
    <property type="entry name" value="NAD(P)-bd_dom_sf"/>
</dbReference>
<dbReference type="Pfam" id="PF00106">
    <property type="entry name" value="adh_short"/>
    <property type="match status" value="1"/>
</dbReference>
<dbReference type="RefSeq" id="XP_040724860.1">
    <property type="nucleotide sequence ID" value="XM_040867217.1"/>
</dbReference>
<evidence type="ECO:0000256" key="2">
    <source>
        <dbReference type="ARBA" id="ARBA00022857"/>
    </source>
</evidence>
<proteinExistence type="inferred from homology"/>
<dbReference type="PRINTS" id="PR00081">
    <property type="entry name" value="GDHRDH"/>
</dbReference>
<dbReference type="Proteomes" id="UP000193685">
    <property type="component" value="Unassembled WGS sequence"/>
</dbReference>
<dbReference type="GeneID" id="63783816"/>
<feature type="non-terminal residue" evidence="4">
    <location>
        <position position="276"/>
    </location>
</feature>
<evidence type="ECO:0000313" key="4">
    <source>
        <dbReference type="EMBL" id="ORY81484.1"/>
    </source>
</evidence>
<comment type="caution">
    <text evidence="4">The sequence shown here is derived from an EMBL/GenBank/DDBJ whole genome shotgun (WGS) entry which is preliminary data.</text>
</comment>
<name>A0A1Y2FDI7_PROLT</name>
<gene>
    <name evidence="4" type="ORF">BCR37DRAFT_336191</name>
</gene>
<dbReference type="InterPro" id="IPR002347">
    <property type="entry name" value="SDR_fam"/>
</dbReference>
<dbReference type="EMBL" id="MCFI01000011">
    <property type="protein sequence ID" value="ORY81484.1"/>
    <property type="molecule type" value="Genomic_DNA"/>
</dbReference>
<comment type="similarity">
    <text evidence="1">Belongs to the short-chain dehydrogenases/reductases (SDR) family.</text>
</comment>
<dbReference type="OrthoDB" id="191139at2759"/>
<sequence>YTAKDIPDQTGKVILVTGGNTGIGYETCLMLAQAGAKVYLAARSEARANAAIEKIRARNPKGTVQWLKLDLQDLESVRSAAQSFSNKESKLDALFNNAGIMATPYQLTKDGIEEQFQTNHVGPFYLTRLLLGKLERADDPRIVNTSSFGHRFYTANAESFTSLEEVNKTCDSTWTRYGQSKLANILFAMELAKRHPKIMSNAVHPGFIDTELSRGTGASYGKVFQTLFDWSIKLGASVVGVTLSPPEGALTQLYVGTAKKVRTDAISGRFFVPIAK</sequence>
<protein>
    <recommendedName>
        <fullName evidence="6">NAD(P)-binding protein</fullName>
    </recommendedName>
</protein>
<organism evidence="4 5">
    <name type="scientific">Protomyces lactucae-debilis</name>
    <dbReference type="NCBI Taxonomy" id="2754530"/>
    <lineage>
        <taxon>Eukaryota</taxon>
        <taxon>Fungi</taxon>
        <taxon>Dikarya</taxon>
        <taxon>Ascomycota</taxon>
        <taxon>Taphrinomycotina</taxon>
        <taxon>Taphrinomycetes</taxon>
        <taxon>Taphrinales</taxon>
        <taxon>Protomycetaceae</taxon>
        <taxon>Protomyces</taxon>
    </lineage>
</organism>
<dbReference type="GO" id="GO:0016491">
    <property type="term" value="F:oxidoreductase activity"/>
    <property type="evidence" value="ECO:0007669"/>
    <property type="project" value="UniProtKB-KW"/>
</dbReference>
<reference evidence="4 5" key="1">
    <citation type="submission" date="2016-07" db="EMBL/GenBank/DDBJ databases">
        <title>Pervasive Adenine N6-methylation of Active Genes in Fungi.</title>
        <authorList>
            <consortium name="DOE Joint Genome Institute"/>
            <person name="Mondo S.J."/>
            <person name="Dannebaum R.O."/>
            <person name="Kuo R.C."/>
            <person name="Labutti K."/>
            <person name="Haridas S."/>
            <person name="Kuo A."/>
            <person name="Salamov A."/>
            <person name="Ahrendt S.R."/>
            <person name="Lipzen A."/>
            <person name="Sullivan W."/>
            <person name="Andreopoulos W.B."/>
            <person name="Clum A."/>
            <person name="Lindquist E."/>
            <person name="Daum C."/>
            <person name="Ramamoorthy G.K."/>
            <person name="Gryganskyi A."/>
            <person name="Culley D."/>
            <person name="Magnuson J.K."/>
            <person name="James T.Y."/>
            <person name="O'Malley M.A."/>
            <person name="Stajich J.E."/>
            <person name="Spatafora J.W."/>
            <person name="Visel A."/>
            <person name="Grigoriev I.V."/>
        </authorList>
    </citation>
    <scope>NUCLEOTIDE SEQUENCE [LARGE SCALE GENOMIC DNA]</scope>
    <source>
        <strain evidence="4 5">12-1054</strain>
    </source>
</reference>
<dbReference type="STRING" id="56484.A0A1Y2FDI7"/>
<feature type="non-terminal residue" evidence="4">
    <location>
        <position position="1"/>
    </location>
</feature>
<dbReference type="PANTHER" id="PTHR24320">
    <property type="entry name" value="RETINOL DEHYDROGENASE"/>
    <property type="match status" value="1"/>
</dbReference>
<dbReference type="OMA" id="ELQWGAN"/>
<evidence type="ECO:0000256" key="1">
    <source>
        <dbReference type="ARBA" id="ARBA00006484"/>
    </source>
</evidence>
<keyword evidence="2" id="KW-0521">NADP</keyword>
<dbReference type="PANTHER" id="PTHR24320:SF282">
    <property type="entry name" value="WW DOMAIN-CONTAINING OXIDOREDUCTASE"/>
    <property type="match status" value="1"/>
</dbReference>
<evidence type="ECO:0000256" key="3">
    <source>
        <dbReference type="ARBA" id="ARBA00023002"/>
    </source>
</evidence>
<evidence type="ECO:0008006" key="6">
    <source>
        <dbReference type="Google" id="ProtNLM"/>
    </source>
</evidence>
<dbReference type="CDD" id="cd05327">
    <property type="entry name" value="retinol-DH_like_SDR_c_like"/>
    <property type="match status" value="1"/>
</dbReference>
<keyword evidence="5" id="KW-1185">Reference proteome</keyword>
<keyword evidence="3" id="KW-0560">Oxidoreductase</keyword>
<dbReference type="Gene3D" id="3.40.50.720">
    <property type="entry name" value="NAD(P)-binding Rossmann-like Domain"/>
    <property type="match status" value="1"/>
</dbReference>
<accession>A0A1Y2FDI7</accession>
<dbReference type="AlphaFoldDB" id="A0A1Y2FDI7"/>
<dbReference type="SUPFAM" id="SSF51735">
    <property type="entry name" value="NAD(P)-binding Rossmann-fold domains"/>
    <property type="match status" value="1"/>
</dbReference>
<evidence type="ECO:0000313" key="5">
    <source>
        <dbReference type="Proteomes" id="UP000193685"/>
    </source>
</evidence>